<evidence type="ECO:0000256" key="3">
    <source>
        <dbReference type="ARBA" id="ARBA00005404"/>
    </source>
</evidence>
<evidence type="ECO:0000256" key="11">
    <source>
        <dbReference type="ARBA" id="ARBA00023027"/>
    </source>
</evidence>
<dbReference type="STRING" id="1121881.SAMN02745225_00327"/>
<dbReference type="CDD" id="cd00207">
    <property type="entry name" value="fer2"/>
    <property type="match status" value="1"/>
</dbReference>
<dbReference type="GO" id="GO:0046872">
    <property type="term" value="F:metal ion binding"/>
    <property type="evidence" value="ECO:0007669"/>
    <property type="project" value="UniProtKB-UniRule"/>
</dbReference>
<feature type="domain" description="2Fe-2S ferredoxin-type" evidence="16">
    <location>
        <begin position="7"/>
        <end position="87"/>
    </location>
</feature>
<dbReference type="InterPro" id="IPR006656">
    <property type="entry name" value="Mopterin_OxRdtase"/>
</dbReference>
<keyword evidence="12" id="KW-0830">Ubiquinone</keyword>
<dbReference type="SMART" id="SM00929">
    <property type="entry name" value="NADH-G_4Fe-4S_3"/>
    <property type="match status" value="1"/>
</dbReference>
<keyword evidence="7 15" id="KW-0479">Metal-binding</keyword>
<dbReference type="GO" id="GO:0008137">
    <property type="term" value="F:NADH dehydrogenase (ubiquinone) activity"/>
    <property type="evidence" value="ECO:0007669"/>
    <property type="project" value="UniProtKB-UniRule"/>
</dbReference>
<evidence type="ECO:0000313" key="19">
    <source>
        <dbReference type="EMBL" id="SHE34263.1"/>
    </source>
</evidence>
<dbReference type="SUPFAM" id="SSF53706">
    <property type="entry name" value="Formate dehydrogenase/DMSO reductase, domains 1-3"/>
    <property type="match status" value="1"/>
</dbReference>
<evidence type="ECO:0000256" key="6">
    <source>
        <dbReference type="ARBA" id="ARBA00022719"/>
    </source>
</evidence>
<evidence type="ECO:0000256" key="14">
    <source>
        <dbReference type="ARBA" id="ARBA00047712"/>
    </source>
</evidence>
<dbReference type="InterPro" id="IPR010228">
    <property type="entry name" value="NADH_UbQ_OxRdtase_Gsu"/>
</dbReference>
<dbReference type="Gene3D" id="3.40.228.10">
    <property type="entry name" value="Dimethylsulfoxide Reductase, domain 2"/>
    <property type="match status" value="1"/>
</dbReference>
<dbReference type="GO" id="GO:0042773">
    <property type="term" value="P:ATP synthesis coupled electron transport"/>
    <property type="evidence" value="ECO:0007669"/>
    <property type="project" value="InterPro"/>
</dbReference>
<dbReference type="PROSITE" id="PS51085">
    <property type="entry name" value="2FE2S_FER_2"/>
    <property type="match status" value="1"/>
</dbReference>
<keyword evidence="4 15" id="KW-0004">4Fe-4S</keyword>
<dbReference type="RefSeq" id="WP_072788079.1">
    <property type="nucleotide sequence ID" value="NZ_FQUL01000003.1"/>
</dbReference>
<evidence type="ECO:0000256" key="10">
    <source>
        <dbReference type="ARBA" id="ARBA00023014"/>
    </source>
</evidence>
<dbReference type="PROSITE" id="PS00641">
    <property type="entry name" value="COMPLEX1_75K_1"/>
    <property type="match status" value="1"/>
</dbReference>
<name>A0A1M4SPT7_9ACTN</name>
<accession>A0A1M4SPT7</accession>
<organism evidence="19 20">
    <name type="scientific">Ferrithrix thermotolerans DSM 19514</name>
    <dbReference type="NCBI Taxonomy" id="1121881"/>
    <lineage>
        <taxon>Bacteria</taxon>
        <taxon>Bacillati</taxon>
        <taxon>Actinomycetota</taxon>
        <taxon>Acidimicrobiia</taxon>
        <taxon>Acidimicrobiales</taxon>
        <taxon>Acidimicrobiaceae</taxon>
        <taxon>Ferrithrix</taxon>
    </lineage>
</organism>
<dbReference type="InterPro" id="IPR000283">
    <property type="entry name" value="NADH_UbQ_OxRdtase_75kDa_su_CS"/>
</dbReference>
<dbReference type="Pfam" id="PF13510">
    <property type="entry name" value="Fer2_4"/>
    <property type="match status" value="1"/>
</dbReference>
<dbReference type="InterPro" id="IPR050123">
    <property type="entry name" value="Prok_molybdopt-oxidoreductase"/>
</dbReference>
<dbReference type="Gene3D" id="3.40.50.740">
    <property type="match status" value="2"/>
</dbReference>
<dbReference type="Pfam" id="PF22117">
    <property type="entry name" value="Fer4_Nqo3"/>
    <property type="match status" value="1"/>
</dbReference>
<evidence type="ECO:0000256" key="4">
    <source>
        <dbReference type="ARBA" id="ARBA00022485"/>
    </source>
</evidence>
<dbReference type="InterPro" id="IPR006963">
    <property type="entry name" value="Mopterin_OxRdtase_4Fe-4S_dom"/>
</dbReference>
<keyword evidence="8 15" id="KW-1278">Translocase</keyword>
<dbReference type="EC" id="7.1.1.-" evidence="15"/>
<dbReference type="GO" id="GO:0003954">
    <property type="term" value="F:NADH dehydrogenase activity"/>
    <property type="evidence" value="ECO:0007669"/>
    <property type="project" value="TreeGrafter"/>
</dbReference>
<dbReference type="InterPro" id="IPR019574">
    <property type="entry name" value="NADH_UbQ_OxRdtase_Gsu_4Fe4S-bd"/>
</dbReference>
<dbReference type="SUPFAM" id="SSF54292">
    <property type="entry name" value="2Fe-2S ferredoxin-like"/>
    <property type="match status" value="1"/>
</dbReference>
<keyword evidence="11 15" id="KW-0520">NAD</keyword>
<evidence type="ECO:0000259" key="18">
    <source>
        <dbReference type="PROSITE" id="PS51839"/>
    </source>
</evidence>
<dbReference type="AlphaFoldDB" id="A0A1M4SPT7"/>
<dbReference type="PANTHER" id="PTHR43105">
    <property type="entry name" value="RESPIRATORY NITRATE REDUCTASE"/>
    <property type="match status" value="1"/>
</dbReference>
<dbReference type="PROSITE" id="PS00642">
    <property type="entry name" value="COMPLEX1_75K_2"/>
    <property type="match status" value="1"/>
</dbReference>
<sequence length="867" mass="93427">MSKEREEAISFVLDGRPIWARKGDPVIRAAEEAGTYIPRFCYHPRMKAVGMCRMCLVEIKGPRGFTLQPACFVQVSPDMEVITDSVAVRKAQDGVLEYLLANHPLDCPVCDKGGECPLQDQTLAHGPGESRYVEEKRHFAKPIEISSIVLLDRERCIQCGRCTRFAGEVVGKGLIDFAGRGANIEVAPAPGGTFDNYFSGNIIQICPVGALTSKSYRFKARPWDLEQTESTCTSCAMGCRVVLQSSQNEMTRVLGIDSDAINHSWLCDKGRFAFEATSSEDRVLAPYLRKNDNLVEVGWFEALTQVAKTLTAALEKVGPATVAAIGGGSISNEDAFAWAKLLKGYLSVDSLDCQPEGGVDPSLLLGGKIATFDEVVNSKLTLLLGADVEEEMPVLYLRLREALLAQTTSAVEIIERRTSLSTLVSSSLLIEADEVLSQIESIDLSALAGVKVKDLSDEQVVVVVGQADLLRSSSWRSGLVAKVLQRYPNAKILPLLQGANTMGAVQMGMSPGLLPGGRVIGKVPEDFPWPNPPKSLGRNAADVLSAAAADDIEIIFLLGPNPLSGFPDKSLVRQALERSSMVVAIDSHFGEWTEYVDVVLPLSGYGEYFGSITNAESRVLPLGQSLVPAGVSQKGWEIAVALAESIGYDLGFESESDIWEEIQAISKIHRGFSPSLLSTEVEGVVVPRSVKVHIAGRRVLDPVATPGISSVKRQAAPLSEPVAIYDFNPDGELVDSNDSSDSLDELSDVMKERPTASIASRKEPDKLRLHLARKLYGYGVEVASSPTLSSLVSKPKLRLSSESARVSSVEDGDVVRIISGDLSSGEFQLEVSNDVVPGVLVAEFVEGYELDKFGSLNGGVLVKVVKA</sequence>
<evidence type="ECO:0000256" key="12">
    <source>
        <dbReference type="ARBA" id="ARBA00023075"/>
    </source>
</evidence>
<comment type="function">
    <text evidence="15">NDH-1 shuttles electrons from NADH, via FMN and iron-sulfur (Fe-S) centers, to quinones in the respiratory chain. Couples the redox reaction to proton translocation (for every two electrons transferred, four hydrogen ions are translocated across the cytoplasmic membrane), and thus conserves the redox energy in a proton gradient.</text>
</comment>
<proteinExistence type="inferred from homology"/>
<dbReference type="Gene3D" id="3.10.20.740">
    <property type="match status" value="1"/>
</dbReference>
<gene>
    <name evidence="19" type="ORF">SAMN02745225_00327</name>
</gene>
<dbReference type="Pfam" id="PF04879">
    <property type="entry name" value="Molybdop_Fe4S4"/>
    <property type="match status" value="1"/>
</dbReference>
<dbReference type="SMART" id="SM00926">
    <property type="entry name" value="Molybdop_Fe4S4"/>
    <property type="match status" value="1"/>
</dbReference>
<keyword evidence="5 15" id="KW-0001">2Fe-2S</keyword>
<dbReference type="Gene3D" id="2.20.25.90">
    <property type="entry name" value="ADC-like domains"/>
    <property type="match status" value="1"/>
</dbReference>
<evidence type="ECO:0000256" key="7">
    <source>
        <dbReference type="ARBA" id="ARBA00022723"/>
    </source>
</evidence>
<dbReference type="NCBIfam" id="TIGR01973">
    <property type="entry name" value="NuoG"/>
    <property type="match status" value="1"/>
</dbReference>
<feature type="domain" description="4Fe-4S Mo/W bis-MGD-type" evidence="17">
    <location>
        <begin position="225"/>
        <end position="281"/>
    </location>
</feature>
<evidence type="ECO:0000256" key="1">
    <source>
        <dbReference type="ARBA" id="ARBA00001966"/>
    </source>
</evidence>
<keyword evidence="9 15" id="KW-0408">Iron</keyword>
<dbReference type="InterPro" id="IPR054351">
    <property type="entry name" value="NADH_UbQ_OxRdtase_ferredoxin"/>
</dbReference>
<dbReference type="PROSITE" id="PS51669">
    <property type="entry name" value="4FE4S_MOW_BIS_MGD"/>
    <property type="match status" value="1"/>
</dbReference>
<evidence type="ECO:0000256" key="15">
    <source>
        <dbReference type="RuleBase" id="RU003525"/>
    </source>
</evidence>
<comment type="catalytic activity">
    <reaction evidence="14 15">
        <text>a quinone + NADH + 5 H(+)(in) = a quinol + NAD(+) + 4 H(+)(out)</text>
        <dbReference type="Rhea" id="RHEA:57888"/>
        <dbReference type="ChEBI" id="CHEBI:15378"/>
        <dbReference type="ChEBI" id="CHEBI:24646"/>
        <dbReference type="ChEBI" id="CHEBI:57540"/>
        <dbReference type="ChEBI" id="CHEBI:57945"/>
        <dbReference type="ChEBI" id="CHEBI:132124"/>
    </reaction>
</comment>
<dbReference type="Proteomes" id="UP000184295">
    <property type="component" value="Unassembled WGS sequence"/>
</dbReference>
<evidence type="ECO:0000256" key="8">
    <source>
        <dbReference type="ARBA" id="ARBA00022967"/>
    </source>
</evidence>
<dbReference type="PROSITE" id="PS00643">
    <property type="entry name" value="COMPLEX1_75K_3"/>
    <property type="match status" value="1"/>
</dbReference>
<dbReference type="GO" id="GO:0051537">
    <property type="term" value="F:2 iron, 2 sulfur cluster binding"/>
    <property type="evidence" value="ECO:0007669"/>
    <property type="project" value="UniProtKB-UniRule"/>
</dbReference>
<dbReference type="InterPro" id="IPR001041">
    <property type="entry name" value="2Fe-2S_ferredoxin-type"/>
</dbReference>
<dbReference type="Gene3D" id="3.30.70.20">
    <property type="match status" value="1"/>
</dbReference>
<dbReference type="PANTHER" id="PTHR43105:SF10">
    <property type="entry name" value="NADH-QUINONE OXIDOREDUCTASE SUBUNIT G"/>
    <property type="match status" value="1"/>
</dbReference>
<evidence type="ECO:0000256" key="2">
    <source>
        <dbReference type="ARBA" id="ARBA00004370"/>
    </source>
</evidence>
<reference evidence="20" key="1">
    <citation type="submission" date="2016-11" db="EMBL/GenBank/DDBJ databases">
        <authorList>
            <person name="Varghese N."/>
            <person name="Submissions S."/>
        </authorList>
    </citation>
    <scope>NUCLEOTIDE SEQUENCE [LARGE SCALE GENOMIC DNA]</scope>
    <source>
        <strain evidence="20">DSM 19514</strain>
    </source>
</reference>
<evidence type="ECO:0000313" key="20">
    <source>
        <dbReference type="Proteomes" id="UP000184295"/>
    </source>
</evidence>
<dbReference type="GO" id="GO:0051539">
    <property type="term" value="F:4 iron, 4 sulfur cluster binding"/>
    <property type="evidence" value="ECO:0007669"/>
    <property type="project" value="UniProtKB-KW"/>
</dbReference>
<comment type="cofactor">
    <cofactor evidence="1 15">
        <name>[4Fe-4S] cluster</name>
        <dbReference type="ChEBI" id="CHEBI:49883"/>
    </cofactor>
</comment>
<comment type="subcellular location">
    <subcellularLocation>
        <location evidence="2">Membrane</location>
    </subcellularLocation>
</comment>
<dbReference type="SUPFAM" id="SSF54862">
    <property type="entry name" value="4Fe-4S ferredoxins"/>
    <property type="match status" value="1"/>
</dbReference>
<comment type="cofactor">
    <cofactor evidence="15">
        <name>[2Fe-2S] cluster</name>
        <dbReference type="ChEBI" id="CHEBI:190135"/>
    </cofactor>
    <text evidence="15">Binds 1 [2Fe-2S] cluster per subunit.</text>
</comment>
<feature type="domain" description="4Fe-4S His(Cys)3-ligated-type" evidence="18">
    <location>
        <begin position="87"/>
        <end position="126"/>
    </location>
</feature>
<evidence type="ECO:0000259" key="16">
    <source>
        <dbReference type="PROSITE" id="PS51085"/>
    </source>
</evidence>
<keyword evidence="20" id="KW-1185">Reference proteome</keyword>
<dbReference type="SUPFAM" id="SSF50692">
    <property type="entry name" value="ADC-like"/>
    <property type="match status" value="1"/>
</dbReference>
<dbReference type="InterPro" id="IPR009010">
    <property type="entry name" value="Asp_de-COase-like_dom_sf"/>
</dbReference>
<protein>
    <recommendedName>
        <fullName evidence="15">NADH-quinone oxidoreductase</fullName>
        <ecNumber evidence="15">7.1.1.-</ecNumber>
    </recommendedName>
</protein>
<evidence type="ECO:0000259" key="17">
    <source>
        <dbReference type="PROSITE" id="PS51669"/>
    </source>
</evidence>
<dbReference type="EMBL" id="FQUL01000003">
    <property type="protein sequence ID" value="SHE34263.1"/>
    <property type="molecule type" value="Genomic_DNA"/>
</dbReference>
<evidence type="ECO:0000256" key="5">
    <source>
        <dbReference type="ARBA" id="ARBA00022714"/>
    </source>
</evidence>
<keyword evidence="10 15" id="KW-0411">Iron-sulfur</keyword>
<keyword evidence="13" id="KW-0472">Membrane</keyword>
<dbReference type="GO" id="GO:0016020">
    <property type="term" value="C:membrane"/>
    <property type="evidence" value="ECO:0007669"/>
    <property type="project" value="UniProtKB-SubCell"/>
</dbReference>
<dbReference type="InterPro" id="IPR036010">
    <property type="entry name" value="2Fe-2S_ferredoxin-like_sf"/>
</dbReference>
<dbReference type="Pfam" id="PF00384">
    <property type="entry name" value="Molybdopterin"/>
    <property type="match status" value="1"/>
</dbReference>
<dbReference type="Pfam" id="PF10588">
    <property type="entry name" value="NADH-G_4Fe-4S_3"/>
    <property type="match status" value="1"/>
</dbReference>
<evidence type="ECO:0000256" key="9">
    <source>
        <dbReference type="ARBA" id="ARBA00023004"/>
    </source>
</evidence>
<comment type="similarity">
    <text evidence="3 15">Belongs to the complex I 75 kDa subunit family.</text>
</comment>
<evidence type="ECO:0000256" key="13">
    <source>
        <dbReference type="ARBA" id="ARBA00023136"/>
    </source>
</evidence>
<keyword evidence="6 15" id="KW-0874">Quinone</keyword>
<dbReference type="GO" id="GO:0048038">
    <property type="term" value="F:quinone binding"/>
    <property type="evidence" value="ECO:0007669"/>
    <property type="project" value="UniProtKB-UniRule"/>
</dbReference>
<dbReference type="PROSITE" id="PS51839">
    <property type="entry name" value="4FE4S_HC3"/>
    <property type="match status" value="1"/>
</dbReference>
<dbReference type="FunFam" id="3.10.20.740:FF:000004">
    <property type="entry name" value="NADH-quinone oxidoreductase"/>
    <property type="match status" value="1"/>
</dbReference>